<name>A0ABQ9YSD5_9CRUS</name>
<proteinExistence type="predicted"/>
<dbReference type="InterPro" id="IPR012337">
    <property type="entry name" value="RNaseH-like_sf"/>
</dbReference>
<protein>
    <submittedName>
        <fullName evidence="1">Uncharacterized protein</fullName>
    </submittedName>
</protein>
<organism evidence="1 2">
    <name type="scientific">Daphnia magna</name>
    <dbReference type="NCBI Taxonomy" id="35525"/>
    <lineage>
        <taxon>Eukaryota</taxon>
        <taxon>Metazoa</taxon>
        <taxon>Ecdysozoa</taxon>
        <taxon>Arthropoda</taxon>
        <taxon>Crustacea</taxon>
        <taxon>Branchiopoda</taxon>
        <taxon>Diplostraca</taxon>
        <taxon>Cladocera</taxon>
        <taxon>Anomopoda</taxon>
        <taxon>Daphniidae</taxon>
        <taxon>Daphnia</taxon>
    </lineage>
</organism>
<evidence type="ECO:0000313" key="2">
    <source>
        <dbReference type="Proteomes" id="UP001234178"/>
    </source>
</evidence>
<dbReference type="Proteomes" id="UP001234178">
    <property type="component" value="Unassembled WGS sequence"/>
</dbReference>
<accession>A0ABQ9YSD5</accession>
<dbReference type="EMBL" id="JAOYFB010000001">
    <property type="protein sequence ID" value="KAK4003525.1"/>
    <property type="molecule type" value="Genomic_DNA"/>
</dbReference>
<sequence>MVAILKPFVTASNHFQADFETIGNVIPAYIGLRNNLTLTIKNRNGIEVVNPASQLASIVKKTKDFVQALRESLERRFSPVLCDVNYVLGTIFDPRFKKGWIKFSGYSEASVMEAVRAEIKMRYQVLRKSMDDQAVHNLVQPVPSANNIADVVNERASRPSITRKKRASQSLYSSVIETPRPGSVGPIKFIDELEVYLNEPGVPMEVPVDLLTPIVNCVPPSLLNFGK</sequence>
<evidence type="ECO:0000313" key="1">
    <source>
        <dbReference type="EMBL" id="KAK4003525.1"/>
    </source>
</evidence>
<reference evidence="1 2" key="1">
    <citation type="journal article" date="2023" name="Nucleic Acids Res.">
        <title>The hologenome of Daphnia magna reveals possible DNA methylation and microbiome-mediated evolution of the host genome.</title>
        <authorList>
            <person name="Chaturvedi A."/>
            <person name="Li X."/>
            <person name="Dhandapani V."/>
            <person name="Marshall H."/>
            <person name="Kissane S."/>
            <person name="Cuenca-Cambronero M."/>
            <person name="Asole G."/>
            <person name="Calvet F."/>
            <person name="Ruiz-Romero M."/>
            <person name="Marangio P."/>
            <person name="Guigo R."/>
            <person name="Rago D."/>
            <person name="Mirbahai L."/>
            <person name="Eastwood N."/>
            <person name="Colbourne J.K."/>
            <person name="Zhou J."/>
            <person name="Mallon E."/>
            <person name="Orsini L."/>
        </authorList>
    </citation>
    <scope>NUCLEOTIDE SEQUENCE [LARGE SCALE GENOMIC DNA]</scope>
    <source>
        <strain evidence="1">LRV0_1</strain>
    </source>
</reference>
<dbReference type="SUPFAM" id="SSF53098">
    <property type="entry name" value="Ribonuclease H-like"/>
    <property type="match status" value="1"/>
</dbReference>
<comment type="caution">
    <text evidence="1">The sequence shown here is derived from an EMBL/GenBank/DDBJ whole genome shotgun (WGS) entry which is preliminary data.</text>
</comment>
<gene>
    <name evidence="1" type="ORF">OUZ56_005284</name>
</gene>
<keyword evidence="2" id="KW-1185">Reference proteome</keyword>